<evidence type="ECO:0000313" key="2">
    <source>
        <dbReference type="Proteomes" id="UP000006813"/>
    </source>
</evidence>
<organism evidence="1 2">
    <name type="scientific">Heterocephalus glaber</name>
    <name type="common">Naked mole rat</name>
    <dbReference type="NCBI Taxonomy" id="10181"/>
    <lineage>
        <taxon>Eukaryota</taxon>
        <taxon>Metazoa</taxon>
        <taxon>Chordata</taxon>
        <taxon>Craniata</taxon>
        <taxon>Vertebrata</taxon>
        <taxon>Euteleostomi</taxon>
        <taxon>Mammalia</taxon>
        <taxon>Eutheria</taxon>
        <taxon>Euarchontoglires</taxon>
        <taxon>Glires</taxon>
        <taxon>Rodentia</taxon>
        <taxon>Hystricomorpha</taxon>
        <taxon>Bathyergidae</taxon>
        <taxon>Heterocephalus</taxon>
    </lineage>
</organism>
<accession>G5BLZ7</accession>
<name>G5BLZ7_HETGA</name>
<protein>
    <submittedName>
        <fullName evidence="1">Uncharacterized protein</fullName>
    </submittedName>
</protein>
<dbReference type="AlphaFoldDB" id="G5BLZ7"/>
<dbReference type="EMBL" id="JH170984">
    <property type="protein sequence ID" value="EHB10311.1"/>
    <property type="molecule type" value="Genomic_DNA"/>
</dbReference>
<gene>
    <name evidence="1" type="ORF">GW7_18719</name>
</gene>
<reference evidence="1 2" key="1">
    <citation type="journal article" date="2011" name="Nature">
        <title>Genome sequencing reveals insights into physiology and longevity of the naked mole rat.</title>
        <authorList>
            <person name="Kim E.B."/>
            <person name="Fang X."/>
            <person name="Fushan A.A."/>
            <person name="Huang Z."/>
            <person name="Lobanov A.V."/>
            <person name="Han L."/>
            <person name="Marino S.M."/>
            <person name="Sun X."/>
            <person name="Turanov A.A."/>
            <person name="Yang P."/>
            <person name="Yim S.H."/>
            <person name="Zhao X."/>
            <person name="Kasaikina M.V."/>
            <person name="Stoletzki N."/>
            <person name="Peng C."/>
            <person name="Polak P."/>
            <person name="Xiong Z."/>
            <person name="Kiezun A."/>
            <person name="Zhu Y."/>
            <person name="Chen Y."/>
            <person name="Kryukov G.V."/>
            <person name="Zhang Q."/>
            <person name="Peshkin L."/>
            <person name="Yang L."/>
            <person name="Bronson R.T."/>
            <person name="Buffenstein R."/>
            <person name="Wang B."/>
            <person name="Han C."/>
            <person name="Li Q."/>
            <person name="Chen L."/>
            <person name="Zhao W."/>
            <person name="Sunyaev S.R."/>
            <person name="Park T.J."/>
            <person name="Zhang G."/>
            <person name="Wang J."/>
            <person name="Gladyshev V.N."/>
        </authorList>
    </citation>
    <scope>NUCLEOTIDE SEQUENCE [LARGE SCALE GENOMIC DNA]</scope>
</reference>
<dbReference type="InParanoid" id="G5BLZ7"/>
<evidence type="ECO:0000313" key="1">
    <source>
        <dbReference type="EMBL" id="EHB10311.1"/>
    </source>
</evidence>
<proteinExistence type="predicted"/>
<dbReference type="Proteomes" id="UP000006813">
    <property type="component" value="Unassembled WGS sequence"/>
</dbReference>
<sequence>MGRGAVVRARGWQNLKVLIGARLVGARSLGRGESRAHASPRLRSRRCIMSSLGALGSSRAGLGLLLGPGARPRVPVRSLQSAMETDPAP</sequence>